<gene>
    <name evidence="12" type="ORF">HK105_203303</name>
</gene>
<feature type="region of interest" description="Disordered" evidence="9">
    <location>
        <begin position="1"/>
        <end position="23"/>
    </location>
</feature>
<keyword evidence="13" id="KW-1185">Reference proteome</keyword>
<comment type="subcellular location">
    <subcellularLocation>
        <location evidence="2">Cytoplasm</location>
        <location evidence="2">Cytoskeleton</location>
        <location evidence="2">Cilium axoneme</location>
    </subcellularLocation>
    <subcellularLocation>
        <location evidence="1">Cytoplasm</location>
        <location evidence="1">Cytoskeleton</location>
        <location evidence="1">Cilium basal body</location>
    </subcellularLocation>
</comment>
<accession>A0ABR4NCK1</accession>
<evidence type="ECO:0000256" key="9">
    <source>
        <dbReference type="SAM" id="MobiDB-lite"/>
    </source>
</evidence>
<keyword evidence="5" id="KW-0175">Coiled coil</keyword>
<feature type="compositionally biased region" description="Low complexity" evidence="9">
    <location>
        <begin position="166"/>
        <end position="191"/>
    </location>
</feature>
<dbReference type="InterPro" id="IPR018799">
    <property type="entry name" value="TRAF3IP1"/>
</dbReference>
<evidence type="ECO:0000313" key="12">
    <source>
        <dbReference type="EMBL" id="KAL2917238.1"/>
    </source>
</evidence>
<evidence type="ECO:0000256" key="6">
    <source>
        <dbReference type="ARBA" id="ARBA00023212"/>
    </source>
</evidence>
<dbReference type="PANTHER" id="PTHR31363:SF0">
    <property type="entry name" value="TRAF3-INTERACTING PROTEIN 1"/>
    <property type="match status" value="1"/>
</dbReference>
<feature type="region of interest" description="Disordered" evidence="9">
    <location>
        <begin position="225"/>
        <end position="423"/>
    </location>
</feature>
<feature type="region of interest" description="Disordered" evidence="9">
    <location>
        <begin position="161"/>
        <end position="191"/>
    </location>
</feature>
<organism evidence="12 13">
    <name type="scientific">Polyrhizophydium stewartii</name>
    <dbReference type="NCBI Taxonomy" id="2732419"/>
    <lineage>
        <taxon>Eukaryota</taxon>
        <taxon>Fungi</taxon>
        <taxon>Fungi incertae sedis</taxon>
        <taxon>Chytridiomycota</taxon>
        <taxon>Chytridiomycota incertae sedis</taxon>
        <taxon>Chytridiomycetes</taxon>
        <taxon>Rhizophydiales</taxon>
        <taxon>Rhizophydiales incertae sedis</taxon>
        <taxon>Polyrhizophydium</taxon>
    </lineage>
</organism>
<dbReference type="Proteomes" id="UP001527925">
    <property type="component" value="Unassembled WGS sequence"/>
</dbReference>
<evidence type="ECO:0000256" key="4">
    <source>
        <dbReference type="ARBA" id="ARBA00022794"/>
    </source>
</evidence>
<dbReference type="Pfam" id="PF10243">
    <property type="entry name" value="MIP-T3"/>
    <property type="match status" value="1"/>
</dbReference>
<dbReference type="InterPro" id="IPR041476">
    <property type="entry name" value="TRAF3IP1_C"/>
</dbReference>
<comment type="similarity">
    <text evidence="8">Belongs to the TRAF3IP1 family.</text>
</comment>
<dbReference type="InterPro" id="IPR040468">
    <property type="entry name" value="TRAF3IP1_N"/>
</dbReference>
<feature type="region of interest" description="Disordered" evidence="9">
    <location>
        <begin position="486"/>
        <end position="522"/>
    </location>
</feature>
<keyword evidence="7" id="KW-0966">Cell projection</keyword>
<dbReference type="PANTHER" id="PTHR31363">
    <property type="entry name" value="TRAF3-INTERACTING PROTEIN 1"/>
    <property type="match status" value="1"/>
</dbReference>
<evidence type="ECO:0000256" key="1">
    <source>
        <dbReference type="ARBA" id="ARBA00004120"/>
    </source>
</evidence>
<comment type="caution">
    <text evidence="12">The sequence shown here is derived from an EMBL/GenBank/DDBJ whole genome shotgun (WGS) entry which is preliminary data.</text>
</comment>
<dbReference type="InterPro" id="IPR042576">
    <property type="entry name" value="TRAF3IP1_N_sf"/>
</dbReference>
<evidence type="ECO:0000259" key="11">
    <source>
        <dbReference type="Pfam" id="PF17749"/>
    </source>
</evidence>
<keyword evidence="6" id="KW-0206">Cytoskeleton</keyword>
<dbReference type="Pfam" id="PF17749">
    <property type="entry name" value="MIP-T3_C"/>
    <property type="match status" value="1"/>
</dbReference>
<name>A0ABR4NCK1_9FUNG</name>
<feature type="compositionally biased region" description="Low complexity" evidence="9">
    <location>
        <begin position="225"/>
        <end position="281"/>
    </location>
</feature>
<evidence type="ECO:0000259" key="10">
    <source>
        <dbReference type="Pfam" id="PF10243"/>
    </source>
</evidence>
<feature type="domain" description="TRAF3-interacting protein 1 C-terminal" evidence="11">
    <location>
        <begin position="473"/>
        <end position="643"/>
    </location>
</feature>
<protein>
    <recommendedName>
        <fullName evidence="14">TRAF3-interacting protein 1</fullName>
    </recommendedName>
</protein>
<evidence type="ECO:0000313" key="13">
    <source>
        <dbReference type="Proteomes" id="UP001527925"/>
    </source>
</evidence>
<feature type="compositionally biased region" description="Pro residues" evidence="9">
    <location>
        <begin position="282"/>
        <end position="302"/>
    </location>
</feature>
<feature type="compositionally biased region" description="Low complexity" evidence="9">
    <location>
        <begin position="303"/>
        <end position="333"/>
    </location>
</feature>
<keyword evidence="4" id="KW-0970">Cilium biogenesis/degradation</keyword>
<reference evidence="12 13" key="1">
    <citation type="submission" date="2023-09" db="EMBL/GenBank/DDBJ databases">
        <title>Pangenome analysis of Batrachochytrium dendrobatidis and related Chytrids.</title>
        <authorList>
            <person name="Yacoub M.N."/>
            <person name="Stajich J.E."/>
            <person name="James T.Y."/>
        </authorList>
    </citation>
    <scope>NUCLEOTIDE SEQUENCE [LARGE SCALE GENOMIC DNA]</scope>
    <source>
        <strain evidence="12 13">JEL0888</strain>
    </source>
</reference>
<sequence length="651" mass="67176">MADAPQQPAGQAPAPAAAQAAPASGLPPVLDELTKKTIDILGRVIKKPPLTQKLLAKPPFRYLHDIYSELIRTCGFVPGLYTEAEMNSDNIKDKDAKVAYLTKMIDCVGIATNIELRANPLKIVAGLEPEETNAMLQLIGKVVIKKVDTKNAVARVLAGEHQGKKPAAPAGAPASASAAAPAPTPAAASATQPAAAQAKAAAAAPAGNASAAATPAAAAPAAPGAAAGAKAPAPSTAAPAAAKPAASAQQPAPADQAKPAQAAASSAPAPAAKDGQQAKPQAPVPAPSSQPGAPAPSQPQPQQPAQAAATAPAPKPSTAAPKEAQPAAAAAVKPAPPKQEDAAKLSKAGSIPDVVPTEPSLEADPSAQEDSSADPRIPQATIKRRERPISARPAPPKQRPAEVAPEEAPTNTPAIISDGHHKDDEDDEFVVRAVEALKMVGRFVWEYVEAGFRLTRALLNQNPDIRGSTPQLDEKHGGLVQKILQTKKDLEARAPGEGGADSDEARRSTGATGAPSGRETRSSALKEIEALRESIQLLCQSTNPLGKTMDYMQEDVDSMNKELDMWRKECHAFKQLLESETKQSAAAEGQSGAVQGTLESLAPLEQQLKSFEDGIEDQLERIASAKAVILQNDSSIQKILRNITVAGKMDS</sequence>
<feature type="domain" description="TRAF3-interacting protein 1 N-terminal" evidence="10">
    <location>
        <begin position="34"/>
        <end position="143"/>
    </location>
</feature>
<keyword evidence="3" id="KW-0963">Cytoplasm</keyword>
<evidence type="ECO:0000256" key="2">
    <source>
        <dbReference type="ARBA" id="ARBA00004430"/>
    </source>
</evidence>
<evidence type="ECO:0000256" key="5">
    <source>
        <dbReference type="ARBA" id="ARBA00023054"/>
    </source>
</evidence>
<dbReference type="Gene3D" id="1.10.418.50">
    <property type="entry name" value="Microtubule-binding protein MIP-T3"/>
    <property type="match status" value="1"/>
</dbReference>
<evidence type="ECO:0000256" key="3">
    <source>
        <dbReference type="ARBA" id="ARBA00022490"/>
    </source>
</evidence>
<evidence type="ECO:0000256" key="7">
    <source>
        <dbReference type="ARBA" id="ARBA00023273"/>
    </source>
</evidence>
<dbReference type="EMBL" id="JADGIZ020000012">
    <property type="protein sequence ID" value="KAL2917238.1"/>
    <property type="molecule type" value="Genomic_DNA"/>
</dbReference>
<evidence type="ECO:0000256" key="8">
    <source>
        <dbReference type="ARBA" id="ARBA00043971"/>
    </source>
</evidence>
<proteinExistence type="inferred from homology"/>
<evidence type="ECO:0008006" key="14">
    <source>
        <dbReference type="Google" id="ProtNLM"/>
    </source>
</evidence>